<gene>
    <name evidence="2" type="ORF">FJY75_08705</name>
</gene>
<feature type="transmembrane region" description="Helical" evidence="1">
    <location>
        <begin position="250"/>
        <end position="271"/>
    </location>
</feature>
<evidence type="ECO:0000313" key="3">
    <source>
        <dbReference type="Proteomes" id="UP000748308"/>
    </source>
</evidence>
<keyword evidence="1" id="KW-0812">Transmembrane</keyword>
<evidence type="ECO:0000313" key="2">
    <source>
        <dbReference type="EMBL" id="MBM3317921.1"/>
    </source>
</evidence>
<accession>A0A937XCG6</accession>
<feature type="transmembrane region" description="Helical" evidence="1">
    <location>
        <begin position="227"/>
        <end position="243"/>
    </location>
</feature>
<comment type="caution">
    <text evidence="2">The sequence shown here is derived from an EMBL/GenBank/DDBJ whole genome shotgun (WGS) entry which is preliminary data.</text>
</comment>
<dbReference type="Proteomes" id="UP000748308">
    <property type="component" value="Unassembled WGS sequence"/>
</dbReference>
<keyword evidence="1" id="KW-1133">Transmembrane helix</keyword>
<dbReference type="AlphaFoldDB" id="A0A937XCG6"/>
<evidence type="ECO:0000256" key="1">
    <source>
        <dbReference type="SAM" id="Phobius"/>
    </source>
</evidence>
<organism evidence="2 3">
    <name type="scientific">Eiseniibacteriota bacterium</name>
    <dbReference type="NCBI Taxonomy" id="2212470"/>
    <lineage>
        <taxon>Bacteria</taxon>
        <taxon>Candidatus Eiseniibacteriota</taxon>
    </lineage>
</organism>
<proteinExistence type="predicted"/>
<feature type="transmembrane region" description="Helical" evidence="1">
    <location>
        <begin position="153"/>
        <end position="175"/>
    </location>
</feature>
<reference evidence="2" key="1">
    <citation type="submission" date="2019-03" db="EMBL/GenBank/DDBJ databases">
        <title>Lake Tanganyika Metagenome-Assembled Genomes (MAGs).</title>
        <authorList>
            <person name="Tran P."/>
        </authorList>
    </citation>
    <scope>NUCLEOTIDE SEQUENCE</scope>
    <source>
        <strain evidence="2">M_DeepCast_400m_m2_100</strain>
    </source>
</reference>
<sequence length="272" mass="29575">MTARTRSVLLWVLAVLITLAAAAYQRLTGPTYPVSGRARIGDTTLRFRLDRSHAGSTDHLVRVGVPDGEWRGWLRHRLHGSADGWTLVEMTLDGGALAGALPHQPPAGKIDYQVFLAPPPPEGGTPGDEAAVLGEAAPLTDPVTIRFRDPVPIAVLIPHVLLMFAAMLTSNRAGFEGLLRRGDPRRLAVWTFWLILVGGILVGMLVQKYSFHVWWTGFPLGDDITDSKTLVAQVAWLIALLASRRGGRAARFWVVVAAVVTFGIFLIPHSMS</sequence>
<name>A0A937XCG6_UNCEI</name>
<feature type="transmembrane region" description="Helical" evidence="1">
    <location>
        <begin position="187"/>
        <end position="207"/>
    </location>
</feature>
<dbReference type="EMBL" id="VGIY01000218">
    <property type="protein sequence ID" value="MBM3317921.1"/>
    <property type="molecule type" value="Genomic_DNA"/>
</dbReference>
<keyword evidence="1" id="KW-0472">Membrane</keyword>
<protein>
    <submittedName>
        <fullName evidence="2">Uncharacterized protein</fullName>
    </submittedName>
</protein>